<feature type="transmembrane region" description="Helical" evidence="10">
    <location>
        <begin position="67"/>
        <end position="91"/>
    </location>
</feature>
<dbReference type="InterPro" id="IPR017972">
    <property type="entry name" value="Cyt_P450_CS"/>
</dbReference>
<dbReference type="PRINTS" id="PR00385">
    <property type="entry name" value="P450"/>
</dbReference>
<feature type="transmembrane region" description="Helical" evidence="10">
    <location>
        <begin position="43"/>
        <end position="61"/>
    </location>
</feature>
<dbReference type="GO" id="GO:0016705">
    <property type="term" value="F:oxidoreductase activity, acting on paired donors, with incorporation or reduction of molecular oxygen"/>
    <property type="evidence" value="ECO:0007669"/>
    <property type="project" value="InterPro"/>
</dbReference>
<comment type="cofactor">
    <cofactor evidence="1 8">
        <name>heme</name>
        <dbReference type="ChEBI" id="CHEBI:30413"/>
    </cofactor>
</comment>
<feature type="transmembrane region" description="Helical" evidence="10">
    <location>
        <begin position="12"/>
        <end position="31"/>
    </location>
</feature>
<dbReference type="GO" id="GO:0004497">
    <property type="term" value="F:monooxygenase activity"/>
    <property type="evidence" value="ECO:0007669"/>
    <property type="project" value="UniProtKB-KW"/>
</dbReference>
<dbReference type="InterPro" id="IPR050121">
    <property type="entry name" value="Cytochrome_P450_monoxygenase"/>
</dbReference>
<feature type="binding site" description="axial binding residue" evidence="8">
    <location>
        <position position="500"/>
    </location>
    <ligand>
        <name>heme</name>
        <dbReference type="ChEBI" id="CHEBI:30413"/>
    </ligand>
    <ligandPart>
        <name>Fe</name>
        <dbReference type="ChEBI" id="CHEBI:18248"/>
    </ligandPart>
</feature>
<dbReference type="SUPFAM" id="SSF48264">
    <property type="entry name" value="Cytochrome P450"/>
    <property type="match status" value="1"/>
</dbReference>
<evidence type="ECO:0000256" key="10">
    <source>
        <dbReference type="SAM" id="Phobius"/>
    </source>
</evidence>
<evidence type="ECO:0000256" key="9">
    <source>
        <dbReference type="RuleBase" id="RU000461"/>
    </source>
</evidence>
<dbReference type="PANTHER" id="PTHR24305:SF187">
    <property type="entry name" value="P450, PUTATIVE (EUROFUNG)-RELATED"/>
    <property type="match status" value="1"/>
</dbReference>
<gene>
    <name evidence="11" type="ORF">VM1G_08703</name>
</gene>
<dbReference type="Proteomes" id="UP000078559">
    <property type="component" value="Chromosome 10"/>
</dbReference>
<evidence type="ECO:0000256" key="6">
    <source>
        <dbReference type="ARBA" id="ARBA00023004"/>
    </source>
</evidence>
<keyword evidence="3 8" id="KW-0349">Heme</keyword>
<keyword evidence="12" id="KW-1185">Reference proteome</keyword>
<dbReference type="SMR" id="A0A194WAK7"/>
<dbReference type="PROSITE" id="PS00086">
    <property type="entry name" value="CYTOCHROME_P450"/>
    <property type="match status" value="1"/>
</dbReference>
<keyword evidence="7 9" id="KW-0503">Monooxygenase</keyword>
<name>A0A194WAK7_CYTMA</name>
<sequence length="558" mass="62711">MECIMWLNDNSSLLLSAAGALSGLVIHRGYFIHGEWHVQAPNIVRYYGSVLMLFIAGRVYYHASPLLVWFDGLLLGFLAHLISLLSSIITYRVAFHRLTREGFPGPLAARITKLWHVWQARDSKNYLVLDKLHAKYGDFVRTGPSEITVFVPDAFDVIDGRHSVCTKAEWYDLLHPEQSLVSTRDKTVHNKRRKEWLYAFTNQGLVNHRAKTLKYLELLDGLIQSAARDPAAVVDLSDLLGWFSFDIMSDWTLSKTFEMLENESWHHIISGMRDARSLLGPFSPAPWMFQLGIHLLPRVGPIKGWHDMTCWCAAQMKKRLDGDRDISPEVPDLAYYLQERSASKDKQSKNSWLVGDSLIAIVAGSEPTASALAGIFSELVQHPENFDKLRSELATVSDLTDSRALATVPHLDAVINEAMRLHPAAMTGGARKTPDDTGIHINGVFIPPKTTIIAPRYTISRREDCFERGKEFFPERWTTRPEMLRNVNAFSPFGNGPHTCVGNNLALNTIRLVVARLVMKYTFRLAPGVSPRAFDEGSLDHFATLPGNLLVQVGLLEA</sequence>
<evidence type="ECO:0000313" key="12">
    <source>
        <dbReference type="Proteomes" id="UP000078559"/>
    </source>
</evidence>
<accession>A0A194WAK7</accession>
<protein>
    <submittedName>
        <fullName evidence="11">Tryprostatin B 6-hydroxylase</fullName>
    </submittedName>
</protein>
<proteinExistence type="inferred from homology"/>
<dbReference type="PRINTS" id="PR00465">
    <property type="entry name" value="EP450IV"/>
</dbReference>
<dbReference type="Pfam" id="PF00067">
    <property type="entry name" value="p450"/>
    <property type="match status" value="1"/>
</dbReference>
<keyword evidence="6 8" id="KW-0408">Iron</keyword>
<comment type="similarity">
    <text evidence="2 9">Belongs to the cytochrome P450 family.</text>
</comment>
<evidence type="ECO:0000256" key="8">
    <source>
        <dbReference type="PIRSR" id="PIRSR602403-1"/>
    </source>
</evidence>
<evidence type="ECO:0000256" key="3">
    <source>
        <dbReference type="ARBA" id="ARBA00022617"/>
    </source>
</evidence>
<dbReference type="GO" id="GO:0020037">
    <property type="term" value="F:heme binding"/>
    <property type="evidence" value="ECO:0007669"/>
    <property type="project" value="InterPro"/>
</dbReference>
<dbReference type="CDD" id="cd11061">
    <property type="entry name" value="CYP67-like"/>
    <property type="match status" value="1"/>
</dbReference>
<evidence type="ECO:0000256" key="1">
    <source>
        <dbReference type="ARBA" id="ARBA00001971"/>
    </source>
</evidence>
<keyword evidence="10" id="KW-0812">Transmembrane</keyword>
<dbReference type="InterPro" id="IPR036396">
    <property type="entry name" value="Cyt_P450_sf"/>
</dbReference>
<evidence type="ECO:0000256" key="4">
    <source>
        <dbReference type="ARBA" id="ARBA00022723"/>
    </source>
</evidence>
<evidence type="ECO:0000256" key="2">
    <source>
        <dbReference type="ARBA" id="ARBA00010617"/>
    </source>
</evidence>
<dbReference type="InterPro" id="IPR002403">
    <property type="entry name" value="Cyt_P450_E_grp-IV"/>
</dbReference>
<evidence type="ECO:0000313" key="11">
    <source>
        <dbReference type="EMBL" id="KUI73113.1"/>
    </source>
</evidence>
<dbReference type="Gene3D" id="1.10.630.10">
    <property type="entry name" value="Cytochrome P450"/>
    <property type="match status" value="1"/>
</dbReference>
<dbReference type="GO" id="GO:0005506">
    <property type="term" value="F:iron ion binding"/>
    <property type="evidence" value="ECO:0007669"/>
    <property type="project" value="InterPro"/>
</dbReference>
<keyword evidence="10" id="KW-0472">Membrane</keyword>
<keyword evidence="5 9" id="KW-0560">Oxidoreductase</keyword>
<dbReference type="InterPro" id="IPR001128">
    <property type="entry name" value="Cyt_P450"/>
</dbReference>
<keyword evidence="10" id="KW-1133">Transmembrane helix</keyword>
<dbReference type="AlphaFoldDB" id="A0A194WAK7"/>
<dbReference type="PANTHER" id="PTHR24305">
    <property type="entry name" value="CYTOCHROME P450"/>
    <property type="match status" value="1"/>
</dbReference>
<dbReference type="OrthoDB" id="6692864at2759"/>
<evidence type="ECO:0000256" key="5">
    <source>
        <dbReference type="ARBA" id="ARBA00023002"/>
    </source>
</evidence>
<reference evidence="11" key="1">
    <citation type="submission" date="2014-12" db="EMBL/GenBank/DDBJ databases">
        <title>Genome Sequence of Valsa Canker Pathogens Uncovers a Specific Adaption of Colonization on Woody Bark.</title>
        <authorList>
            <person name="Yin Z."/>
            <person name="Liu H."/>
            <person name="Gao X."/>
            <person name="Li Z."/>
            <person name="Song N."/>
            <person name="Ke X."/>
            <person name="Dai Q."/>
            <person name="Wu Y."/>
            <person name="Sun Y."/>
            <person name="Xu J.-R."/>
            <person name="Kang Z.K."/>
            <person name="Wang L."/>
            <person name="Huang L."/>
        </authorList>
    </citation>
    <scope>NUCLEOTIDE SEQUENCE [LARGE SCALE GENOMIC DNA]</scope>
    <source>
        <strain evidence="11">03-8</strain>
    </source>
</reference>
<organism evidence="11 12">
    <name type="scientific">Cytospora mali</name>
    <name type="common">Apple Valsa canker fungus</name>
    <name type="synonym">Valsa mali</name>
    <dbReference type="NCBI Taxonomy" id="578113"/>
    <lineage>
        <taxon>Eukaryota</taxon>
        <taxon>Fungi</taxon>
        <taxon>Dikarya</taxon>
        <taxon>Ascomycota</taxon>
        <taxon>Pezizomycotina</taxon>
        <taxon>Sordariomycetes</taxon>
        <taxon>Sordariomycetidae</taxon>
        <taxon>Diaporthales</taxon>
        <taxon>Cytosporaceae</taxon>
        <taxon>Cytospora</taxon>
    </lineage>
</organism>
<dbReference type="EMBL" id="CM003107">
    <property type="protein sequence ID" value="KUI73113.1"/>
    <property type="molecule type" value="Genomic_DNA"/>
</dbReference>
<evidence type="ECO:0000256" key="7">
    <source>
        <dbReference type="ARBA" id="ARBA00023033"/>
    </source>
</evidence>
<keyword evidence="4 8" id="KW-0479">Metal-binding</keyword>